<dbReference type="EMBL" id="JBHMEX010000011">
    <property type="protein sequence ID" value="MFB9062890.1"/>
    <property type="molecule type" value="Genomic_DNA"/>
</dbReference>
<reference evidence="1 2" key="1">
    <citation type="submission" date="2024-09" db="EMBL/GenBank/DDBJ databases">
        <authorList>
            <person name="Sun Q."/>
            <person name="Mori K."/>
        </authorList>
    </citation>
    <scope>NUCLEOTIDE SEQUENCE [LARGE SCALE GENOMIC DNA]</scope>
    <source>
        <strain evidence="1 2">CECT 7908</strain>
    </source>
</reference>
<dbReference type="Proteomes" id="UP001589589">
    <property type="component" value="Unassembled WGS sequence"/>
</dbReference>
<proteinExistence type="predicted"/>
<organism evidence="1 2">
    <name type="scientific">Flavobacterium branchiarum</name>
    <dbReference type="NCBI Taxonomy" id="1114870"/>
    <lineage>
        <taxon>Bacteria</taxon>
        <taxon>Pseudomonadati</taxon>
        <taxon>Bacteroidota</taxon>
        <taxon>Flavobacteriia</taxon>
        <taxon>Flavobacteriales</taxon>
        <taxon>Flavobacteriaceae</taxon>
        <taxon>Flavobacterium</taxon>
    </lineage>
</organism>
<gene>
    <name evidence="1" type="ORF">ACFFUQ_02585</name>
</gene>
<accession>A0ABV5FH64</accession>
<dbReference type="RefSeq" id="WP_290259682.1">
    <property type="nucleotide sequence ID" value="NZ_JAUFQQ010000003.1"/>
</dbReference>
<protein>
    <recommendedName>
        <fullName evidence="3">Phage protein D</fullName>
    </recommendedName>
</protein>
<name>A0ABV5FH64_9FLAO</name>
<evidence type="ECO:0000313" key="2">
    <source>
        <dbReference type="Proteomes" id="UP001589589"/>
    </source>
</evidence>
<keyword evidence="2" id="KW-1185">Reference proteome</keyword>
<evidence type="ECO:0000313" key="1">
    <source>
        <dbReference type="EMBL" id="MFB9062890.1"/>
    </source>
</evidence>
<sequence>MFYLTSDIAIGGYPNIKPSKVSWKTDINSFTDTCTIELPRIKYLTNEKTITEDIQEPNNRSEYLFKENDKISILLGYDGNNVKRFEGFIKRVNMGIPVKIECEGYSYLLYDIIFNKTYSVVTVKQLLTDLCLGTEIVLSTEIPNVPLKNVRFKNATGIQVLEWLKKEVHLSVYFNFNELYVGTQYGKKGKTVKLRLGWNTVKDDDFKKRLVDKNIRIVIQEKNGQGEVKRTKSDADKYDNLKTVKVKAGLPADLLKQIANRLQTKSNYKGYEGNITAFLEPATNKGDIAEIDGYKYPDKSGNFFVESVSGEFGKSGGRQTIQLGFIATK</sequence>
<evidence type="ECO:0008006" key="3">
    <source>
        <dbReference type="Google" id="ProtNLM"/>
    </source>
</evidence>
<comment type="caution">
    <text evidence="1">The sequence shown here is derived from an EMBL/GenBank/DDBJ whole genome shotgun (WGS) entry which is preliminary data.</text>
</comment>